<keyword evidence="2" id="KW-0472">Membrane</keyword>
<gene>
    <name evidence="4" type="ORF">APLA_LOCUS16931</name>
</gene>
<dbReference type="EMBL" id="CADEBC010000608">
    <property type="protein sequence ID" value="CAB3259212.1"/>
    <property type="molecule type" value="Genomic_DNA"/>
</dbReference>
<sequence>MKNVCLLLFIGLFIFLCFARDDVQKVRKKSSHRKDVIFDGFNKNYVGCRIEKVKPVFFSGEHKLIICNNSTAVLRNLSDEIKVPLDLHCFQTPGLKGYLETRFTCPVKSKKTVKKNHTKKKKPNTCETTNVRVENRNNSIFLHMIPDLPSPENKNDSKVHRETKIPKTMPGNSKKNHTKKTKTTTYKTTNERVENRNDSRGLHMIPDLTSPENKNDSKVNSETKIPEIIPCNSKTQSKALEITGIVVGYLLAVMCVFYCWRLKKRAEVTKDLQLSRSACDDYNRVKELTNQTESPEYEYIESKYNALNAHQESSTTIRAPDPTPRSALPSKNTRFQISQRGGIREMEQCRYFTSPRSGIECTHVENEYDYV</sequence>
<feature type="compositionally biased region" description="Basic and acidic residues" evidence="1">
    <location>
        <begin position="153"/>
        <end position="165"/>
    </location>
</feature>
<proteinExistence type="predicted"/>
<evidence type="ECO:0000256" key="2">
    <source>
        <dbReference type="SAM" id="Phobius"/>
    </source>
</evidence>
<reference evidence="4 5" key="1">
    <citation type="submission" date="2020-04" db="EMBL/GenBank/DDBJ databases">
        <authorList>
            <person name="Wallbank WR R."/>
            <person name="Pardo Diaz C."/>
            <person name="Kozak K."/>
            <person name="Martin S."/>
            <person name="Jiggins C."/>
            <person name="Moest M."/>
            <person name="Warren A I."/>
            <person name="Byers J.R.P. K."/>
            <person name="Montejo-Kovacevich G."/>
            <person name="Yen C E."/>
        </authorList>
    </citation>
    <scope>NUCLEOTIDE SEQUENCE [LARGE SCALE GENOMIC DNA]</scope>
</reference>
<organism evidence="4 5">
    <name type="scientific">Arctia plantaginis</name>
    <name type="common">Wood tiger moth</name>
    <name type="synonym">Phalaena plantaginis</name>
    <dbReference type="NCBI Taxonomy" id="874455"/>
    <lineage>
        <taxon>Eukaryota</taxon>
        <taxon>Metazoa</taxon>
        <taxon>Ecdysozoa</taxon>
        <taxon>Arthropoda</taxon>
        <taxon>Hexapoda</taxon>
        <taxon>Insecta</taxon>
        <taxon>Pterygota</taxon>
        <taxon>Neoptera</taxon>
        <taxon>Endopterygota</taxon>
        <taxon>Lepidoptera</taxon>
        <taxon>Glossata</taxon>
        <taxon>Ditrysia</taxon>
        <taxon>Noctuoidea</taxon>
        <taxon>Erebidae</taxon>
        <taxon>Arctiinae</taxon>
        <taxon>Arctia</taxon>
    </lineage>
</organism>
<evidence type="ECO:0000256" key="1">
    <source>
        <dbReference type="SAM" id="MobiDB-lite"/>
    </source>
</evidence>
<accession>A0A8S1BJK0</accession>
<dbReference type="Proteomes" id="UP000494106">
    <property type="component" value="Unassembled WGS sequence"/>
</dbReference>
<keyword evidence="2" id="KW-0812">Transmembrane</keyword>
<comment type="caution">
    <text evidence="4">The sequence shown here is derived from an EMBL/GenBank/DDBJ whole genome shotgun (WGS) entry which is preliminary data.</text>
</comment>
<evidence type="ECO:0000313" key="5">
    <source>
        <dbReference type="Proteomes" id="UP000494106"/>
    </source>
</evidence>
<dbReference type="AlphaFoldDB" id="A0A8S1BJK0"/>
<feature type="region of interest" description="Disordered" evidence="1">
    <location>
        <begin position="201"/>
        <end position="221"/>
    </location>
</feature>
<name>A0A8S1BJK0_ARCPL</name>
<evidence type="ECO:0000313" key="4">
    <source>
        <dbReference type="EMBL" id="CAB3259212.1"/>
    </source>
</evidence>
<keyword evidence="2" id="KW-1133">Transmembrane helix</keyword>
<keyword evidence="3" id="KW-0732">Signal</keyword>
<feature type="transmembrane region" description="Helical" evidence="2">
    <location>
        <begin position="239"/>
        <end position="260"/>
    </location>
</feature>
<evidence type="ECO:0000256" key="3">
    <source>
        <dbReference type="SAM" id="SignalP"/>
    </source>
</evidence>
<feature type="signal peptide" evidence="3">
    <location>
        <begin position="1"/>
        <end position="19"/>
    </location>
</feature>
<keyword evidence="5" id="KW-1185">Reference proteome</keyword>
<protein>
    <submittedName>
        <fullName evidence="4">Uncharacterized protein</fullName>
    </submittedName>
</protein>
<feature type="region of interest" description="Disordered" evidence="1">
    <location>
        <begin position="144"/>
        <end position="183"/>
    </location>
</feature>
<dbReference type="OrthoDB" id="7429565at2759"/>
<feature type="chain" id="PRO_5035801750" evidence="3">
    <location>
        <begin position="20"/>
        <end position="371"/>
    </location>
</feature>